<organism evidence="1">
    <name type="scientific">marine sediment metagenome</name>
    <dbReference type="NCBI Taxonomy" id="412755"/>
    <lineage>
        <taxon>unclassified sequences</taxon>
        <taxon>metagenomes</taxon>
        <taxon>ecological metagenomes</taxon>
    </lineage>
</organism>
<accession>A0A0F9EI56</accession>
<comment type="caution">
    <text evidence="1">The sequence shown here is derived from an EMBL/GenBank/DDBJ whole genome shotgun (WGS) entry which is preliminary data.</text>
</comment>
<dbReference type="AlphaFoldDB" id="A0A0F9EI56"/>
<evidence type="ECO:0000313" key="1">
    <source>
        <dbReference type="EMBL" id="KKL65961.1"/>
    </source>
</evidence>
<dbReference type="EMBL" id="LAZR01027362">
    <property type="protein sequence ID" value="KKL65961.1"/>
    <property type="molecule type" value="Genomic_DNA"/>
</dbReference>
<protein>
    <submittedName>
        <fullName evidence="1">Uncharacterized protein</fullName>
    </submittedName>
</protein>
<reference evidence="1" key="1">
    <citation type="journal article" date="2015" name="Nature">
        <title>Complex archaea that bridge the gap between prokaryotes and eukaryotes.</title>
        <authorList>
            <person name="Spang A."/>
            <person name="Saw J.H."/>
            <person name="Jorgensen S.L."/>
            <person name="Zaremba-Niedzwiedzka K."/>
            <person name="Martijn J."/>
            <person name="Lind A.E."/>
            <person name="van Eijk R."/>
            <person name="Schleper C."/>
            <person name="Guy L."/>
            <person name="Ettema T.J."/>
        </authorList>
    </citation>
    <scope>NUCLEOTIDE SEQUENCE</scope>
</reference>
<sequence length="652" mass="73041">LLDSIEQLRTITDQLLAKGGNLLSPNKQKMLIGVGQVWSDRMEAMAAARIESDAIMKRFTSTIIRRDRTQAQWTKALKEAEAPWDKFHAKDGVFLNQQNALTKKAFGSKIPGPPQVVDRLTVTNVAHIFGSNAGDVRNNLLFAETRTMMGKTKFNNHVYAQAENVAKASGTTPEAIGFSRDAVDDLYDRMLVSMGSDPKTASVFEPAMKQFEMFKSEADVLLRTAAVDPKEYAGVQAIIERTARNLEQLPQFAKKSRAKGMGAKNAQIDAAKVTWDETRQTAGTNAAKEYLNTFTDYTDQNMMDSFMKSIFPFWTYESQRYPFLAHLSMARPGTAANLGRWMDYTDGGYVNLFGMPIDLNPFRGSVWMGGFRRFLMKDYPEFFDAPGFSGIAEMFDAVSRGGFYPNIVVTGALSLWGSKEKGSQLYELLTPPFATLLNMYYVLDSESTVSKFLQESIFNDRFKDYQIRQALIGAGYEGDVIMAKRSEGFELTEVEQAAISAANRKVAITSVPSIQFGVFRYHEPDRNAAYEMALTMQSHFTGVDVDELRMMNATSDVTGSSASDRFPLSIGDQKLLREAEIVAKWNRNITAPLMPSTWSRQDDRVTLYYNEMKNISETAKSVGFEDYTDEQGNIISWDWLDAEFKAGRISGA</sequence>
<proteinExistence type="predicted"/>
<gene>
    <name evidence="1" type="ORF">LCGC14_2149750</name>
</gene>
<feature type="non-terminal residue" evidence="1">
    <location>
        <position position="652"/>
    </location>
</feature>
<name>A0A0F9EI56_9ZZZZ</name>
<feature type="non-terminal residue" evidence="1">
    <location>
        <position position="1"/>
    </location>
</feature>